<dbReference type="OrthoDB" id="4965071at2"/>
<evidence type="ECO:0000313" key="3">
    <source>
        <dbReference type="EMBL" id="SFB62785.1"/>
    </source>
</evidence>
<feature type="transmembrane region" description="Helical" evidence="1">
    <location>
        <begin position="20"/>
        <end position="40"/>
    </location>
</feature>
<dbReference type="InterPro" id="IPR036249">
    <property type="entry name" value="Thioredoxin-like_sf"/>
</dbReference>
<dbReference type="PROSITE" id="PS51352">
    <property type="entry name" value="THIOREDOXIN_2"/>
    <property type="match status" value="1"/>
</dbReference>
<name>A0A1I1CJA5_9PSEU</name>
<sequence length="193" mass="19682">MPHAPTGARAEATPGRRRTLFIALAVVAVLGVAAVLYSAFSGAERPATSAPAGANAGNAAAPAALTARTVDGGQITVPGNRPSVLFFFSVECGSCGPATTALAQAEQAVGDTANFVAVDVAGYETKADVTDFLTAHEATTLAYAIDTDGQWIRTYQVNQLSTVVVLDASGKEVFRAIEPSAEQIQAELATVTA</sequence>
<protein>
    <submittedName>
        <fullName evidence="3">Thioredoxin-like</fullName>
    </submittedName>
</protein>
<dbReference type="Proteomes" id="UP000243799">
    <property type="component" value="Unassembled WGS sequence"/>
</dbReference>
<keyword evidence="4" id="KW-1185">Reference proteome</keyword>
<dbReference type="InterPro" id="IPR012336">
    <property type="entry name" value="Thioredoxin-like_fold"/>
</dbReference>
<proteinExistence type="predicted"/>
<evidence type="ECO:0000313" key="4">
    <source>
        <dbReference type="Proteomes" id="UP000243799"/>
    </source>
</evidence>
<dbReference type="STRING" id="490629.SAMN05216266_13162"/>
<dbReference type="AlphaFoldDB" id="A0A1I1CJA5"/>
<dbReference type="EMBL" id="FOKG01000031">
    <property type="protein sequence ID" value="SFB62785.1"/>
    <property type="molecule type" value="Genomic_DNA"/>
</dbReference>
<feature type="domain" description="Thioredoxin" evidence="2">
    <location>
        <begin position="54"/>
        <end position="193"/>
    </location>
</feature>
<organism evidence="3 4">
    <name type="scientific">Amycolatopsis marina</name>
    <dbReference type="NCBI Taxonomy" id="490629"/>
    <lineage>
        <taxon>Bacteria</taxon>
        <taxon>Bacillati</taxon>
        <taxon>Actinomycetota</taxon>
        <taxon>Actinomycetes</taxon>
        <taxon>Pseudonocardiales</taxon>
        <taxon>Pseudonocardiaceae</taxon>
        <taxon>Amycolatopsis</taxon>
    </lineage>
</organism>
<dbReference type="RefSeq" id="WP_091679201.1">
    <property type="nucleotide sequence ID" value="NZ_FOKG01000031.1"/>
</dbReference>
<dbReference type="SUPFAM" id="SSF52833">
    <property type="entry name" value="Thioredoxin-like"/>
    <property type="match status" value="1"/>
</dbReference>
<evidence type="ECO:0000256" key="1">
    <source>
        <dbReference type="SAM" id="Phobius"/>
    </source>
</evidence>
<keyword evidence="1" id="KW-0472">Membrane</keyword>
<dbReference type="InterPro" id="IPR013766">
    <property type="entry name" value="Thioredoxin_domain"/>
</dbReference>
<accession>A0A1I1CJA5</accession>
<gene>
    <name evidence="3" type="ORF">SAMN05216266_13162</name>
</gene>
<keyword evidence="1" id="KW-1133">Transmembrane helix</keyword>
<keyword evidence="1" id="KW-0812">Transmembrane</keyword>
<dbReference type="Pfam" id="PF13905">
    <property type="entry name" value="Thioredoxin_8"/>
    <property type="match status" value="1"/>
</dbReference>
<dbReference type="Gene3D" id="3.40.30.10">
    <property type="entry name" value="Glutaredoxin"/>
    <property type="match status" value="1"/>
</dbReference>
<evidence type="ECO:0000259" key="2">
    <source>
        <dbReference type="PROSITE" id="PS51352"/>
    </source>
</evidence>
<reference evidence="4" key="1">
    <citation type="submission" date="2016-10" db="EMBL/GenBank/DDBJ databases">
        <authorList>
            <person name="Varghese N."/>
            <person name="Submissions S."/>
        </authorList>
    </citation>
    <scope>NUCLEOTIDE SEQUENCE [LARGE SCALE GENOMIC DNA]</scope>
    <source>
        <strain evidence="4">CGMCC 4.3568</strain>
    </source>
</reference>